<evidence type="ECO:0000313" key="1">
    <source>
        <dbReference type="EMBL" id="WLH14783.1"/>
    </source>
</evidence>
<dbReference type="CDD" id="cd00085">
    <property type="entry name" value="HNHc"/>
    <property type="match status" value="1"/>
</dbReference>
<dbReference type="GO" id="GO:0004519">
    <property type="term" value="F:endonuclease activity"/>
    <property type="evidence" value="ECO:0007669"/>
    <property type="project" value="UniProtKB-KW"/>
</dbReference>
<dbReference type="EMBL" id="CP117449">
    <property type="protein sequence ID" value="WLH14783.1"/>
    <property type="molecule type" value="Genomic_DNA"/>
</dbReference>
<dbReference type="Proteomes" id="UP001230339">
    <property type="component" value="Chromosome"/>
</dbReference>
<protein>
    <submittedName>
        <fullName evidence="1">HNH endonuclease signature motif containing protein</fullName>
    </submittedName>
</protein>
<accession>A0ABY9GGM3</accession>
<sequence length="138" mass="15980">MFSVAEKYADGKAREYTLLKESDTPIVRHIKIKAAANPHDPNWDEYFEFRWGKKMLKSTQGRAKMYRVWRQQDGLCSVCHKPVTKDTPWHSRHIVKLANGGTDAAVNLEIYHLRCPRDQQYANVKEVSPVTPVLLQKT</sequence>
<reference evidence="1 2" key="1">
    <citation type="submission" date="2023-02" db="EMBL/GenBank/DDBJ databases">
        <title>Evolution of Hrp T3SS in non-pathogenic Pseudomonas fluorescens.</title>
        <authorList>
            <person name="Liao K."/>
            <person name="Wei H."/>
            <person name="Gu Y."/>
        </authorList>
    </citation>
    <scope>NUCLEOTIDE SEQUENCE [LARGE SCALE GENOMIC DNA]</scope>
    <source>
        <strain evidence="1 2">FP205</strain>
    </source>
</reference>
<gene>
    <name evidence="1" type="ORF">PSH57_10935</name>
</gene>
<keyword evidence="1" id="KW-0540">Nuclease</keyword>
<evidence type="ECO:0000313" key="2">
    <source>
        <dbReference type="Proteomes" id="UP001230339"/>
    </source>
</evidence>
<keyword evidence="1" id="KW-0255">Endonuclease</keyword>
<dbReference type="InterPro" id="IPR003615">
    <property type="entry name" value="HNH_nuc"/>
</dbReference>
<proteinExistence type="predicted"/>
<keyword evidence="1" id="KW-0378">Hydrolase</keyword>
<dbReference type="Gene3D" id="1.10.30.50">
    <property type="match status" value="1"/>
</dbReference>
<name>A0ABY9GGM3_9PSED</name>
<keyword evidence="2" id="KW-1185">Reference proteome</keyword>
<organism evidence="1 2">
    <name type="scientific">Pseudomonas hefeiensis</name>
    <dbReference type="NCBI Taxonomy" id="2738125"/>
    <lineage>
        <taxon>Bacteria</taxon>
        <taxon>Pseudomonadati</taxon>
        <taxon>Pseudomonadota</taxon>
        <taxon>Gammaproteobacteria</taxon>
        <taxon>Pseudomonadales</taxon>
        <taxon>Pseudomonadaceae</taxon>
        <taxon>Pseudomonas</taxon>
    </lineage>
</organism>